<name>A0A7M5XH95_9CNID</name>
<feature type="transmembrane region" description="Helical" evidence="8">
    <location>
        <begin position="398"/>
        <end position="418"/>
    </location>
</feature>
<feature type="transmembrane region" description="Helical" evidence="8">
    <location>
        <begin position="532"/>
        <end position="550"/>
    </location>
</feature>
<evidence type="ECO:0000313" key="11">
    <source>
        <dbReference type="Proteomes" id="UP000594262"/>
    </source>
</evidence>
<feature type="transmembrane region" description="Helical" evidence="8">
    <location>
        <begin position="977"/>
        <end position="1007"/>
    </location>
</feature>
<dbReference type="PANTHER" id="PTHR45951:SF7">
    <property type="entry name" value="SSD DOMAIN-CONTAINING PROTEIN"/>
    <property type="match status" value="1"/>
</dbReference>
<sequence length="1086" mass="123539">MHDGSLKANIVEPEKKKGYTERLCEFYVKKPKLAFAISLGIQVSFLLATGALYLMNYNIFPYDFTQVPLNLEKDATKLRSDAFNFVTEDPRVNLLPTTAIPQPERTIKASPLELIYQSKYKGGNILTPTNLKAVRDLEHKLIQAPSYERICHIDNNSRRQQDAKSNCSLPMSIIRLFDGTYGQPFHDPEFERITMILNLAMNISHLRPLISYTLDTQSIIKPDRVFSQHLRSIVFNGLPLKGYKHGEDQKGEQMKTLKINVVEAFGKMLSEKYESGIGDMNIYYMNMDLFFNAVESQVVWDLLLAGGSLIFIFSFVWFQTGSLWITGWAVFGIITNFFGANLVYRIVLDFRFIGIFHVLSVFMILGIGADDVFVFFNTWKLMEARNFSTLTEHLTETFRIAAGAMFVTSLTTAAAFLASAASPLLGVSSFGVFSGILVIVNYMSVCIYFPSVVVTYHYFWKDYRPFRCCSSKDKSTDRKLLAMDQNNAGGHVSEIQHDDAPQDDMTKMFKAIVHWFETTYANRVVLHSKVKWIVMFLFASLTITFFVYAMHLGPDEKQIQVWPKGTNWYDIRQLKLRAFEETGEGNNVIRIYTVWGLKLQDRTSCHFTDYKCKGRTVFDDNFDLNKPGCQVAVLDFCRRLKSLPKEKAEELHIRRSVATGQLEVSCFIDEMDKYFQSDYLEKLRQQLKYKLPLAENISFGIPMDEQKTRLLMKTLPEIYNTSLLSPRYKRFFEVALGFWLSGGGRPENKFDYFKYSSYMGGSLDPSVTNEQRDSIVARAQGGRYGNILRYVAVVVNTTLTGPTLKYTEGLEASKKWEEYMEEEVKRMPTSCNKPFQCTPEWNEWHWLRVQGELLKGARIGILIGLTLAFPVLVFTTCNWIIGLLATLTIALITICVVGLIPLVGWNLGVMESINLTLVVGLSVDYAVHLADGYVRCEFSDRKRRVKHMLGHVGVSVLAGASTTLGASAFMLGSKILFFFQFGIFIFCTIGFSIVYALVVFTIVIGLIGPQGDKGNVLSIVDYFKKKNSRDTTQSRNSRAELINNTESLTTTPLKETGFSSLEDELKMDQKNENDTTKEQNKRIIKS</sequence>
<dbReference type="InterPro" id="IPR003392">
    <property type="entry name" value="PTHD_SSD"/>
</dbReference>
<evidence type="ECO:0000256" key="5">
    <source>
        <dbReference type="ARBA" id="ARBA00023180"/>
    </source>
</evidence>
<dbReference type="PANTHER" id="PTHR45951">
    <property type="entry name" value="PROTEIN DISPATCHED-RELATED"/>
    <property type="match status" value="1"/>
</dbReference>
<evidence type="ECO:0000256" key="6">
    <source>
        <dbReference type="ARBA" id="ARBA00038046"/>
    </source>
</evidence>
<dbReference type="Proteomes" id="UP000594262">
    <property type="component" value="Unplaced"/>
</dbReference>
<dbReference type="RefSeq" id="XP_066931045.1">
    <property type="nucleotide sequence ID" value="XM_067074944.1"/>
</dbReference>
<evidence type="ECO:0000259" key="9">
    <source>
        <dbReference type="PROSITE" id="PS50156"/>
    </source>
</evidence>
<dbReference type="EnsemblMetazoa" id="CLYHEMT022305.1">
    <property type="protein sequence ID" value="CLYHEMP022305.1"/>
    <property type="gene ID" value="CLYHEMG022305"/>
</dbReference>
<feature type="transmembrane region" description="Helical" evidence="8">
    <location>
        <begin position="33"/>
        <end position="54"/>
    </location>
</feature>
<accession>A0A7M5XH95</accession>
<evidence type="ECO:0000256" key="1">
    <source>
        <dbReference type="ARBA" id="ARBA00004141"/>
    </source>
</evidence>
<dbReference type="SUPFAM" id="SSF82866">
    <property type="entry name" value="Multidrug efflux transporter AcrB transmembrane domain"/>
    <property type="match status" value="2"/>
</dbReference>
<feature type="domain" description="SSD" evidence="9">
    <location>
        <begin position="362"/>
        <end position="455"/>
    </location>
</feature>
<feature type="transmembrane region" description="Helical" evidence="8">
    <location>
        <begin position="859"/>
        <end position="881"/>
    </location>
</feature>
<feature type="transmembrane region" description="Helical" evidence="8">
    <location>
        <begin position="324"/>
        <end position="344"/>
    </location>
</feature>
<dbReference type="GO" id="GO:0016020">
    <property type="term" value="C:membrane"/>
    <property type="evidence" value="ECO:0007669"/>
    <property type="project" value="UniProtKB-SubCell"/>
</dbReference>
<dbReference type="GeneID" id="136818601"/>
<feature type="domain" description="SSD" evidence="9">
    <location>
        <begin position="878"/>
        <end position="1006"/>
    </location>
</feature>
<evidence type="ECO:0000256" key="7">
    <source>
        <dbReference type="SAM" id="MobiDB-lite"/>
    </source>
</evidence>
<dbReference type="AlphaFoldDB" id="A0A7M5XH95"/>
<comment type="subcellular location">
    <subcellularLocation>
        <location evidence="1">Membrane</location>
        <topology evidence="1">Multi-pass membrane protein</topology>
    </subcellularLocation>
</comment>
<organism evidence="10 11">
    <name type="scientific">Clytia hemisphaerica</name>
    <dbReference type="NCBI Taxonomy" id="252671"/>
    <lineage>
        <taxon>Eukaryota</taxon>
        <taxon>Metazoa</taxon>
        <taxon>Cnidaria</taxon>
        <taxon>Hydrozoa</taxon>
        <taxon>Hydroidolina</taxon>
        <taxon>Leptothecata</taxon>
        <taxon>Obeliida</taxon>
        <taxon>Clytiidae</taxon>
        <taxon>Clytia</taxon>
    </lineage>
</organism>
<feature type="transmembrane region" description="Helical" evidence="8">
    <location>
        <begin position="430"/>
        <end position="450"/>
    </location>
</feature>
<feature type="transmembrane region" description="Helical" evidence="8">
    <location>
        <begin position="948"/>
        <end position="971"/>
    </location>
</feature>
<keyword evidence="5" id="KW-0325">Glycoprotein</keyword>
<dbReference type="InterPro" id="IPR052081">
    <property type="entry name" value="Dispatched_Hh_regulator"/>
</dbReference>
<feature type="transmembrane region" description="Helical" evidence="8">
    <location>
        <begin position="356"/>
        <end position="378"/>
    </location>
</feature>
<keyword evidence="11" id="KW-1185">Reference proteome</keyword>
<keyword evidence="3 8" id="KW-1133">Transmembrane helix</keyword>
<protein>
    <recommendedName>
        <fullName evidence="9">SSD domain-containing protein</fullName>
    </recommendedName>
</protein>
<keyword evidence="2 8" id="KW-0812">Transmembrane</keyword>
<reference evidence="10" key="1">
    <citation type="submission" date="2021-01" db="UniProtKB">
        <authorList>
            <consortium name="EnsemblMetazoa"/>
        </authorList>
    </citation>
    <scope>IDENTIFICATION</scope>
</reference>
<dbReference type="Pfam" id="PF02460">
    <property type="entry name" value="Patched"/>
    <property type="match status" value="1"/>
</dbReference>
<feature type="region of interest" description="Disordered" evidence="7">
    <location>
        <begin position="1063"/>
        <end position="1086"/>
    </location>
</feature>
<dbReference type="PROSITE" id="PS50156">
    <property type="entry name" value="SSD"/>
    <property type="match status" value="2"/>
</dbReference>
<keyword evidence="4 8" id="KW-0472">Membrane</keyword>
<comment type="similarity">
    <text evidence="6">Belongs to the dispatched family.</text>
</comment>
<evidence type="ECO:0000256" key="8">
    <source>
        <dbReference type="SAM" id="Phobius"/>
    </source>
</evidence>
<proteinExistence type="inferred from homology"/>
<dbReference type="OrthoDB" id="429851at2759"/>
<evidence type="ECO:0000256" key="3">
    <source>
        <dbReference type="ARBA" id="ARBA00022989"/>
    </source>
</evidence>
<evidence type="ECO:0000256" key="2">
    <source>
        <dbReference type="ARBA" id="ARBA00022692"/>
    </source>
</evidence>
<dbReference type="InterPro" id="IPR000731">
    <property type="entry name" value="SSD"/>
</dbReference>
<feature type="transmembrane region" description="Helical" evidence="8">
    <location>
        <begin position="887"/>
        <end position="907"/>
    </location>
</feature>
<dbReference type="RefSeq" id="XP_066931036.1">
    <property type="nucleotide sequence ID" value="XM_067074935.1"/>
</dbReference>
<dbReference type="RefSeq" id="XP_066931043.1">
    <property type="nucleotide sequence ID" value="XM_067074942.1"/>
</dbReference>
<evidence type="ECO:0000256" key="4">
    <source>
        <dbReference type="ARBA" id="ARBA00023136"/>
    </source>
</evidence>
<evidence type="ECO:0000313" key="10">
    <source>
        <dbReference type="EnsemblMetazoa" id="CLYHEMP022305.1"/>
    </source>
</evidence>
<dbReference type="GO" id="GO:0022857">
    <property type="term" value="F:transmembrane transporter activity"/>
    <property type="evidence" value="ECO:0007669"/>
    <property type="project" value="TreeGrafter"/>
</dbReference>
<dbReference type="Gene3D" id="1.20.1640.10">
    <property type="entry name" value="Multidrug efflux transporter AcrB transmembrane domain"/>
    <property type="match status" value="2"/>
</dbReference>
<feature type="transmembrane region" description="Helical" evidence="8">
    <location>
        <begin position="298"/>
        <end position="318"/>
    </location>
</feature>
<dbReference type="EnsemblMetazoa" id="CLYHEMT022305.2">
    <property type="protein sequence ID" value="CLYHEMP022305.2"/>
    <property type="gene ID" value="CLYHEMG022305"/>
</dbReference>